<dbReference type="SMART" id="SM00091">
    <property type="entry name" value="PAS"/>
    <property type="match status" value="2"/>
</dbReference>
<evidence type="ECO:0000256" key="15">
    <source>
        <dbReference type="PROSITE-ProRule" id="PRU00169"/>
    </source>
</evidence>
<dbReference type="PROSITE" id="PS50109">
    <property type="entry name" value="HIS_KIN"/>
    <property type="match status" value="1"/>
</dbReference>
<feature type="domain" description="Response regulatory" evidence="18">
    <location>
        <begin position="651"/>
        <end position="767"/>
    </location>
</feature>
<evidence type="ECO:0000259" key="21">
    <source>
        <dbReference type="PROSITE" id="PS50885"/>
    </source>
</evidence>
<keyword evidence="7" id="KW-0547">Nucleotide-binding</keyword>
<keyword evidence="11" id="KW-0902">Two-component regulatory system</keyword>
<keyword evidence="23" id="KW-1185">Reference proteome</keyword>
<evidence type="ECO:0000256" key="11">
    <source>
        <dbReference type="ARBA" id="ARBA00023012"/>
    </source>
</evidence>
<dbReference type="PROSITE" id="PS50885">
    <property type="entry name" value="HAMP"/>
    <property type="match status" value="1"/>
</dbReference>
<dbReference type="SMART" id="SM00086">
    <property type="entry name" value="PAC"/>
    <property type="match status" value="2"/>
</dbReference>
<dbReference type="InterPro" id="IPR036890">
    <property type="entry name" value="HATPase_C_sf"/>
</dbReference>
<evidence type="ECO:0000313" key="23">
    <source>
        <dbReference type="Proteomes" id="UP000580043"/>
    </source>
</evidence>
<dbReference type="CDD" id="cd00130">
    <property type="entry name" value="PAS"/>
    <property type="match status" value="2"/>
</dbReference>
<evidence type="ECO:0000256" key="16">
    <source>
        <dbReference type="SAM" id="Phobius"/>
    </source>
</evidence>
<dbReference type="SUPFAM" id="SSF55874">
    <property type="entry name" value="ATPase domain of HSP90 chaperone/DNA topoisomerase II/histidine kinase"/>
    <property type="match status" value="1"/>
</dbReference>
<dbReference type="CDD" id="cd06225">
    <property type="entry name" value="HAMP"/>
    <property type="match status" value="1"/>
</dbReference>
<dbReference type="InterPro" id="IPR000700">
    <property type="entry name" value="PAS-assoc_C"/>
</dbReference>
<comment type="caution">
    <text evidence="22">The sequence shown here is derived from an EMBL/GenBank/DDBJ whole genome shotgun (WGS) entry which is preliminary data.</text>
</comment>
<dbReference type="Gene3D" id="6.10.340.10">
    <property type="match status" value="1"/>
</dbReference>
<gene>
    <name evidence="22" type="ORF">HHL15_01575</name>
</gene>
<dbReference type="PANTHER" id="PTHR45339">
    <property type="entry name" value="HYBRID SIGNAL TRANSDUCTION HISTIDINE KINASE J"/>
    <property type="match status" value="1"/>
</dbReference>
<dbReference type="SUPFAM" id="SSF52172">
    <property type="entry name" value="CheY-like"/>
    <property type="match status" value="1"/>
</dbReference>
<dbReference type="NCBIfam" id="TIGR00229">
    <property type="entry name" value="sensory_box"/>
    <property type="match status" value="2"/>
</dbReference>
<dbReference type="InterPro" id="IPR011006">
    <property type="entry name" value="CheY-like_superfamily"/>
</dbReference>
<dbReference type="GO" id="GO:0000155">
    <property type="term" value="F:phosphorelay sensor kinase activity"/>
    <property type="evidence" value="ECO:0007669"/>
    <property type="project" value="InterPro"/>
</dbReference>
<name>A0A848G067_9RHOO</name>
<dbReference type="FunFam" id="1.10.287.130:FF:000004">
    <property type="entry name" value="Ethylene receptor 1"/>
    <property type="match status" value="1"/>
</dbReference>
<dbReference type="CDD" id="cd17546">
    <property type="entry name" value="REC_hyHK_CKI1_RcsC-like"/>
    <property type="match status" value="1"/>
</dbReference>
<evidence type="ECO:0000256" key="7">
    <source>
        <dbReference type="ARBA" id="ARBA00022741"/>
    </source>
</evidence>
<evidence type="ECO:0000259" key="17">
    <source>
        <dbReference type="PROSITE" id="PS50109"/>
    </source>
</evidence>
<sequence>MVGLDGQERLFILEPLEIANKQLIASVSAPIGMIMHDIERTFLLRLVLLLGVFGLSLNLAYRLLFRPLKVWLDSINSAAEKAGSGDLGVRLATVNIPDEFAKLSSCFNKMVGTLQSQVEEIKLSEERYRALFQGSRCVMVIIDSVTGVIAGANNAAVRYYGWSLEKITRMHISEINMLSPDKIYAEMQLARLQKRDHFRFQHRLADGSVREVELFSGPIEIGGRDFLYSIVHDITERVLVENEIKKLSMAVEQSPESVVITNLNAEIEYVNDSFLRATGYDRVDVIGKNPRILHSGKTPPERYLDLWNALTEGRSWKGEFHNKRKDGSEYFEFATITPVSDSSGRVTHYVAVKEDITERKRVARELDEHRHHLEELVQVRTTELYQAKQQAEAANKAKSAFLANMSHEIRTPMNAIVGLTHLLRAQATPLQAERLRKIDAAGKHLLSVINDILDMSKIEAGKLQLEQRDFNLSTVLDNVSSILGDAAHAKGLFIRIDTDSVPVWLRGDVVRLRQAILNYASNAIKFTEKGGITLSAELIEDAGDEVIVRFSVSDTGIGIDADNLSRLFQSFTQADVSTTRRYGGTGLGLSITRHLAELMGGEAGAESTPGKGSTFWFTAHLLRGYGVLPEKEKDEQINAEQRLRECGDGYCLLLAEDNAVNREVALELLHSVGLVVDVAEDGSEAIERARERYYDLVLMDVQMPSVDGLKATREIRVLPGWAEIPILAMSANAFDDDLRSALQAGMNDYVTKPVDPEQFFSTLLKWLTIRKHPAIFS</sequence>
<dbReference type="SUPFAM" id="SSF47384">
    <property type="entry name" value="Homodimeric domain of signal transducing histidine kinase"/>
    <property type="match status" value="1"/>
</dbReference>
<evidence type="ECO:0000256" key="14">
    <source>
        <dbReference type="ARBA" id="ARBA00070152"/>
    </source>
</evidence>
<organism evidence="22 23">
    <name type="scientific">Zoogloea dura</name>
    <dbReference type="NCBI Taxonomy" id="2728840"/>
    <lineage>
        <taxon>Bacteria</taxon>
        <taxon>Pseudomonadati</taxon>
        <taxon>Pseudomonadota</taxon>
        <taxon>Betaproteobacteria</taxon>
        <taxon>Rhodocyclales</taxon>
        <taxon>Zoogloeaceae</taxon>
        <taxon>Zoogloea</taxon>
    </lineage>
</organism>
<dbReference type="Gene3D" id="1.10.287.130">
    <property type="match status" value="1"/>
</dbReference>
<evidence type="ECO:0000256" key="13">
    <source>
        <dbReference type="ARBA" id="ARBA00058004"/>
    </source>
</evidence>
<evidence type="ECO:0000256" key="9">
    <source>
        <dbReference type="ARBA" id="ARBA00022840"/>
    </source>
</evidence>
<keyword evidence="10 16" id="KW-1133">Transmembrane helix</keyword>
<dbReference type="GO" id="GO:0006355">
    <property type="term" value="P:regulation of DNA-templated transcription"/>
    <property type="evidence" value="ECO:0007669"/>
    <property type="project" value="InterPro"/>
</dbReference>
<keyword evidence="4 15" id="KW-0597">Phosphoprotein</keyword>
<dbReference type="Pfam" id="PF00072">
    <property type="entry name" value="Response_reg"/>
    <property type="match status" value="1"/>
</dbReference>
<dbReference type="Gene3D" id="3.40.50.2300">
    <property type="match status" value="1"/>
</dbReference>
<dbReference type="PROSITE" id="PS50112">
    <property type="entry name" value="PAS"/>
    <property type="match status" value="1"/>
</dbReference>
<dbReference type="Pfam" id="PF13426">
    <property type="entry name" value="PAS_9"/>
    <property type="match status" value="1"/>
</dbReference>
<dbReference type="EC" id="2.7.13.3" evidence="3"/>
<dbReference type="InterPro" id="IPR003594">
    <property type="entry name" value="HATPase_dom"/>
</dbReference>
<comment type="function">
    <text evidence="13">Member of the two-component regulatory system BvgS/BvgA. Phosphorylates BvgA via a four-step phosphorelay in response to environmental signals.</text>
</comment>
<evidence type="ECO:0000256" key="6">
    <source>
        <dbReference type="ARBA" id="ARBA00022692"/>
    </source>
</evidence>
<feature type="domain" description="PAC" evidence="20">
    <location>
        <begin position="316"/>
        <end position="368"/>
    </location>
</feature>
<keyword evidence="9" id="KW-0067">ATP-binding</keyword>
<dbReference type="PANTHER" id="PTHR45339:SF1">
    <property type="entry name" value="HYBRID SIGNAL TRANSDUCTION HISTIDINE KINASE J"/>
    <property type="match status" value="1"/>
</dbReference>
<dbReference type="InterPro" id="IPR000014">
    <property type="entry name" value="PAS"/>
</dbReference>
<dbReference type="InterPro" id="IPR035965">
    <property type="entry name" value="PAS-like_dom_sf"/>
</dbReference>
<dbReference type="Proteomes" id="UP000580043">
    <property type="component" value="Unassembled WGS sequence"/>
</dbReference>
<dbReference type="SMART" id="SM00448">
    <property type="entry name" value="REC"/>
    <property type="match status" value="1"/>
</dbReference>
<evidence type="ECO:0000256" key="5">
    <source>
        <dbReference type="ARBA" id="ARBA00022679"/>
    </source>
</evidence>
<feature type="domain" description="Histidine kinase" evidence="17">
    <location>
        <begin position="404"/>
        <end position="623"/>
    </location>
</feature>
<evidence type="ECO:0000256" key="4">
    <source>
        <dbReference type="ARBA" id="ARBA00022553"/>
    </source>
</evidence>
<protein>
    <recommendedName>
        <fullName evidence="14">Virulence sensor protein BvgS</fullName>
        <ecNumber evidence="3">2.7.13.3</ecNumber>
    </recommendedName>
</protein>
<dbReference type="EMBL" id="JABBGA010000001">
    <property type="protein sequence ID" value="NML24420.1"/>
    <property type="molecule type" value="Genomic_DNA"/>
</dbReference>
<feature type="domain" description="HAMP" evidence="21">
    <location>
        <begin position="66"/>
        <end position="119"/>
    </location>
</feature>
<evidence type="ECO:0000256" key="2">
    <source>
        <dbReference type="ARBA" id="ARBA00004370"/>
    </source>
</evidence>
<dbReference type="GO" id="GO:0005524">
    <property type="term" value="F:ATP binding"/>
    <property type="evidence" value="ECO:0007669"/>
    <property type="project" value="UniProtKB-KW"/>
</dbReference>
<dbReference type="Pfam" id="PF00989">
    <property type="entry name" value="PAS"/>
    <property type="match status" value="1"/>
</dbReference>
<evidence type="ECO:0000256" key="3">
    <source>
        <dbReference type="ARBA" id="ARBA00012438"/>
    </source>
</evidence>
<dbReference type="Pfam" id="PF00512">
    <property type="entry name" value="HisKA"/>
    <property type="match status" value="1"/>
</dbReference>
<dbReference type="InterPro" id="IPR001789">
    <property type="entry name" value="Sig_transdc_resp-reg_receiver"/>
</dbReference>
<evidence type="ECO:0000256" key="10">
    <source>
        <dbReference type="ARBA" id="ARBA00022989"/>
    </source>
</evidence>
<dbReference type="Gene3D" id="3.30.450.20">
    <property type="entry name" value="PAS domain"/>
    <property type="match status" value="2"/>
</dbReference>
<evidence type="ECO:0000313" key="22">
    <source>
        <dbReference type="EMBL" id="NML24420.1"/>
    </source>
</evidence>
<dbReference type="InterPro" id="IPR036097">
    <property type="entry name" value="HisK_dim/P_sf"/>
</dbReference>
<accession>A0A848G067</accession>
<comment type="subcellular location">
    <subcellularLocation>
        <location evidence="2">Membrane</location>
    </subcellularLocation>
</comment>
<dbReference type="InterPro" id="IPR001610">
    <property type="entry name" value="PAC"/>
</dbReference>
<keyword evidence="12 16" id="KW-0472">Membrane</keyword>
<evidence type="ECO:0000256" key="8">
    <source>
        <dbReference type="ARBA" id="ARBA00022777"/>
    </source>
</evidence>
<dbReference type="SMART" id="SM00304">
    <property type="entry name" value="HAMP"/>
    <property type="match status" value="1"/>
</dbReference>
<dbReference type="PRINTS" id="PR00344">
    <property type="entry name" value="BCTRLSENSOR"/>
</dbReference>
<dbReference type="InterPro" id="IPR013767">
    <property type="entry name" value="PAS_fold"/>
</dbReference>
<dbReference type="Gene3D" id="3.30.565.10">
    <property type="entry name" value="Histidine kinase-like ATPase, C-terminal domain"/>
    <property type="match status" value="1"/>
</dbReference>
<keyword evidence="8" id="KW-0418">Kinase</keyword>
<reference evidence="22 23" key="1">
    <citation type="submission" date="2020-04" db="EMBL/GenBank/DDBJ databases">
        <title>Zoogloea sp. G-4-1-14 isolated from soil.</title>
        <authorList>
            <person name="Dahal R.H."/>
        </authorList>
    </citation>
    <scope>NUCLEOTIDE SEQUENCE [LARGE SCALE GENOMIC DNA]</scope>
    <source>
        <strain evidence="22 23">G-4-1-14</strain>
    </source>
</reference>
<evidence type="ECO:0000256" key="1">
    <source>
        <dbReference type="ARBA" id="ARBA00000085"/>
    </source>
</evidence>
<keyword evidence="6 16" id="KW-0812">Transmembrane</keyword>
<dbReference type="PROSITE" id="PS50113">
    <property type="entry name" value="PAC"/>
    <property type="match status" value="1"/>
</dbReference>
<evidence type="ECO:0000259" key="20">
    <source>
        <dbReference type="PROSITE" id="PS50113"/>
    </source>
</evidence>
<dbReference type="SMART" id="SM00387">
    <property type="entry name" value="HATPase_c"/>
    <property type="match status" value="1"/>
</dbReference>
<dbReference type="GO" id="GO:0016020">
    <property type="term" value="C:membrane"/>
    <property type="evidence" value="ECO:0007669"/>
    <property type="project" value="UniProtKB-SubCell"/>
</dbReference>
<dbReference type="PROSITE" id="PS50110">
    <property type="entry name" value="RESPONSE_REGULATORY"/>
    <property type="match status" value="1"/>
</dbReference>
<proteinExistence type="predicted"/>
<dbReference type="FunFam" id="3.30.565.10:FF:000010">
    <property type="entry name" value="Sensor histidine kinase RcsC"/>
    <property type="match status" value="1"/>
</dbReference>
<dbReference type="AlphaFoldDB" id="A0A848G067"/>
<dbReference type="SUPFAM" id="SSF55785">
    <property type="entry name" value="PYP-like sensor domain (PAS domain)"/>
    <property type="match status" value="2"/>
</dbReference>
<evidence type="ECO:0000259" key="19">
    <source>
        <dbReference type="PROSITE" id="PS50112"/>
    </source>
</evidence>
<evidence type="ECO:0000256" key="12">
    <source>
        <dbReference type="ARBA" id="ARBA00023136"/>
    </source>
</evidence>
<evidence type="ECO:0000259" key="18">
    <source>
        <dbReference type="PROSITE" id="PS50110"/>
    </source>
</evidence>
<feature type="transmembrane region" description="Helical" evidence="16">
    <location>
        <begin position="42"/>
        <end position="64"/>
    </location>
</feature>
<keyword evidence="5" id="KW-0808">Transferase</keyword>
<dbReference type="SMART" id="SM00388">
    <property type="entry name" value="HisKA"/>
    <property type="match status" value="1"/>
</dbReference>
<dbReference type="CDD" id="cd16922">
    <property type="entry name" value="HATPase_EvgS-ArcB-TorS-like"/>
    <property type="match status" value="1"/>
</dbReference>
<comment type="catalytic activity">
    <reaction evidence="1">
        <text>ATP + protein L-histidine = ADP + protein N-phospho-L-histidine.</text>
        <dbReference type="EC" id="2.7.13.3"/>
    </reaction>
</comment>
<dbReference type="InterPro" id="IPR005467">
    <property type="entry name" value="His_kinase_dom"/>
</dbReference>
<feature type="domain" description="PAS" evidence="19">
    <location>
        <begin position="243"/>
        <end position="289"/>
    </location>
</feature>
<dbReference type="InterPro" id="IPR003660">
    <property type="entry name" value="HAMP_dom"/>
</dbReference>
<feature type="modified residue" description="4-aspartylphosphate" evidence="15">
    <location>
        <position position="700"/>
    </location>
</feature>
<dbReference type="Pfam" id="PF02518">
    <property type="entry name" value="HATPase_c"/>
    <property type="match status" value="1"/>
</dbReference>
<dbReference type="InterPro" id="IPR003661">
    <property type="entry name" value="HisK_dim/P_dom"/>
</dbReference>
<dbReference type="CDD" id="cd00082">
    <property type="entry name" value="HisKA"/>
    <property type="match status" value="1"/>
</dbReference>
<dbReference type="InterPro" id="IPR004358">
    <property type="entry name" value="Sig_transdc_His_kin-like_C"/>
</dbReference>